<accession>G7Y7W3</accession>
<name>G7Y7W3_CLOSI</name>
<dbReference type="Proteomes" id="UP000008909">
    <property type="component" value="Unassembled WGS sequence"/>
</dbReference>
<evidence type="ECO:0000313" key="1">
    <source>
        <dbReference type="EMBL" id="GAA49048.1"/>
    </source>
</evidence>
<proteinExistence type="predicted"/>
<gene>
    <name evidence="1" type="ORF">CLF_102419</name>
</gene>
<sequence>MALLSNRTLLESVVVSLNLVVGPHNQRQTLTRTQHAAVTISGRAVEPTLSAAEQASEYPNPAQRAVIPFWEQHYQTPRTLSIVEDMRYALAHLPVSLKYKRMLLSVLRRHHPDWPKDPRTLLFTPRTTTCKAIAGGVYVHIGLRIGLRKAWLTANMCSELRRLNVVLNIDGVSLHGSSRKQIWPILATASE</sequence>
<keyword evidence="2" id="KW-1185">Reference proteome</keyword>
<evidence type="ECO:0000313" key="2">
    <source>
        <dbReference type="Proteomes" id="UP000008909"/>
    </source>
</evidence>
<dbReference type="AlphaFoldDB" id="G7Y7W3"/>
<organism evidence="1 2">
    <name type="scientific">Clonorchis sinensis</name>
    <name type="common">Chinese liver fluke</name>
    <dbReference type="NCBI Taxonomy" id="79923"/>
    <lineage>
        <taxon>Eukaryota</taxon>
        <taxon>Metazoa</taxon>
        <taxon>Spiralia</taxon>
        <taxon>Lophotrochozoa</taxon>
        <taxon>Platyhelminthes</taxon>
        <taxon>Trematoda</taxon>
        <taxon>Digenea</taxon>
        <taxon>Opisthorchiida</taxon>
        <taxon>Opisthorchiata</taxon>
        <taxon>Opisthorchiidae</taxon>
        <taxon>Clonorchis</taxon>
    </lineage>
</organism>
<dbReference type="EMBL" id="DF142927">
    <property type="protein sequence ID" value="GAA49048.1"/>
    <property type="molecule type" value="Genomic_DNA"/>
</dbReference>
<reference evidence="1" key="1">
    <citation type="journal article" date="2011" name="Genome Biol.">
        <title>The draft genome of the carcinogenic human liver fluke Clonorchis sinensis.</title>
        <authorList>
            <person name="Wang X."/>
            <person name="Chen W."/>
            <person name="Huang Y."/>
            <person name="Sun J."/>
            <person name="Men J."/>
            <person name="Liu H."/>
            <person name="Luo F."/>
            <person name="Guo L."/>
            <person name="Lv X."/>
            <person name="Deng C."/>
            <person name="Zhou C."/>
            <person name="Fan Y."/>
            <person name="Li X."/>
            <person name="Huang L."/>
            <person name="Hu Y."/>
            <person name="Liang C."/>
            <person name="Hu X."/>
            <person name="Xu J."/>
            <person name="Yu X."/>
        </authorList>
    </citation>
    <scope>NUCLEOTIDE SEQUENCE [LARGE SCALE GENOMIC DNA]</scope>
    <source>
        <strain evidence="1">Henan</strain>
    </source>
</reference>
<reference key="2">
    <citation type="submission" date="2011-10" db="EMBL/GenBank/DDBJ databases">
        <title>The genome and transcriptome sequence of Clonorchis sinensis provide insights into the carcinogenic liver fluke.</title>
        <authorList>
            <person name="Wang X."/>
            <person name="Huang Y."/>
            <person name="Chen W."/>
            <person name="Liu H."/>
            <person name="Guo L."/>
            <person name="Chen Y."/>
            <person name="Luo F."/>
            <person name="Zhou W."/>
            <person name="Sun J."/>
            <person name="Mao Q."/>
            <person name="Liang P."/>
            <person name="Zhou C."/>
            <person name="Tian Y."/>
            <person name="Men J."/>
            <person name="Lv X."/>
            <person name="Huang L."/>
            <person name="Zhou J."/>
            <person name="Hu Y."/>
            <person name="Li R."/>
            <person name="Zhang F."/>
            <person name="Lei H."/>
            <person name="Li X."/>
            <person name="Hu X."/>
            <person name="Liang C."/>
            <person name="Xu J."/>
            <person name="Wu Z."/>
            <person name="Yu X."/>
        </authorList>
    </citation>
    <scope>NUCLEOTIDE SEQUENCE</scope>
    <source>
        <strain>Henan</strain>
    </source>
</reference>
<protein>
    <submittedName>
        <fullName evidence="1">Uncharacterized protein</fullName>
    </submittedName>
</protein>